<evidence type="ECO:0000313" key="10">
    <source>
        <dbReference type="Proteomes" id="UP000321764"/>
    </source>
</evidence>
<dbReference type="Pfam" id="PF00534">
    <property type="entry name" value="Glycos_transf_1"/>
    <property type="match status" value="1"/>
</dbReference>
<dbReference type="InterPro" id="IPR001296">
    <property type="entry name" value="Glyco_trans_1"/>
</dbReference>
<feature type="domain" description="tRNA-queuosine alpha-mannosyltransferase N-terminal" evidence="8">
    <location>
        <begin position="7"/>
        <end position="173"/>
    </location>
</feature>
<dbReference type="RefSeq" id="WP_147712322.1">
    <property type="nucleotide sequence ID" value="NZ_VKAD01000001.1"/>
</dbReference>
<dbReference type="AlphaFoldDB" id="A0A5C8Z8K9"/>
<dbReference type="Pfam" id="PF12038">
    <property type="entry name" value="QTMAN_N"/>
    <property type="match status" value="1"/>
</dbReference>
<protein>
    <recommendedName>
        <fullName evidence="5">tRNA-queuosine alpha-mannosyltransferase</fullName>
        <ecNumber evidence="4">2.4.1.110</ecNumber>
    </recommendedName>
</protein>
<accession>A0A5C8Z8K9</accession>
<comment type="caution">
    <text evidence="9">The sequence shown here is derived from an EMBL/GenBank/DDBJ whole genome shotgun (WGS) entry which is preliminary data.</text>
</comment>
<evidence type="ECO:0000256" key="6">
    <source>
        <dbReference type="ARBA" id="ARBA00048439"/>
    </source>
</evidence>
<dbReference type="Proteomes" id="UP000321764">
    <property type="component" value="Unassembled WGS sequence"/>
</dbReference>
<evidence type="ECO:0000256" key="1">
    <source>
        <dbReference type="ARBA" id="ARBA00009481"/>
    </source>
</evidence>
<dbReference type="CDD" id="cd01635">
    <property type="entry name" value="Glycosyltransferase_GTB-type"/>
    <property type="match status" value="1"/>
</dbReference>
<evidence type="ECO:0000259" key="7">
    <source>
        <dbReference type="Pfam" id="PF00534"/>
    </source>
</evidence>
<evidence type="ECO:0000313" key="9">
    <source>
        <dbReference type="EMBL" id="TXR53180.1"/>
    </source>
</evidence>
<name>A0A5C8Z8K9_9GAMM</name>
<feature type="domain" description="Glycosyl transferase family 1" evidence="7">
    <location>
        <begin position="215"/>
        <end position="363"/>
    </location>
</feature>
<dbReference type="PANTHER" id="PTHR13615">
    <property type="entry name" value="GLYCOSYLTRANSFERASE-LIKE 1"/>
    <property type="match status" value="1"/>
</dbReference>
<dbReference type="SUPFAM" id="SSF53756">
    <property type="entry name" value="UDP-Glycosyltransferase/glycogen phosphorylase"/>
    <property type="match status" value="1"/>
</dbReference>
<keyword evidence="2" id="KW-0328">Glycosyltransferase</keyword>
<keyword evidence="10" id="KW-1185">Reference proteome</keyword>
<sequence>MNHKNALLLSGYHALSQKHWAEFVVHNTDFNWQLLALPARYFSWRMRGAPLSFAALDEPALAQPYDFLVATSSVDLATVQSLYPALRNIPSLLYFHENQFAYPKTNQPKAMIDWQMVNLYSALRADYLVFNSQFNQQSFLTGVTELMRKLPDLVPKGITEKLADKSSVLAVPIVEPRALKPDAHAVTSQTSSLPATDCKTISSKALEKATKASTQDNGITVLWNHRWEWDKNPALLLEIIKQVNEQALPIRFVLTGQQFRTVPTELQQIEQQFAHLIKQAGFIEQDEDYRATLQQCDVVLSTADHEFQGIAVMEAVSEGCVPLLPNRLSYPEFFDANFLYNGQKSIHQQATSAVKKLKHWLQQGLPCSPDLSSFYQRNLTSDYQQLLNAIE</sequence>
<evidence type="ECO:0000256" key="3">
    <source>
        <dbReference type="ARBA" id="ARBA00022679"/>
    </source>
</evidence>
<dbReference type="EC" id="2.4.1.110" evidence="4"/>
<evidence type="ECO:0000256" key="5">
    <source>
        <dbReference type="ARBA" id="ARBA00044539"/>
    </source>
</evidence>
<dbReference type="EMBL" id="VKAD01000001">
    <property type="protein sequence ID" value="TXR53180.1"/>
    <property type="molecule type" value="Genomic_DNA"/>
</dbReference>
<proteinExistence type="inferred from homology"/>
<dbReference type="Gene3D" id="3.40.50.2000">
    <property type="entry name" value="Glycogen Phosphorylase B"/>
    <property type="match status" value="1"/>
</dbReference>
<keyword evidence="3" id="KW-0808">Transferase</keyword>
<gene>
    <name evidence="9" type="ORF">FME95_00985</name>
</gene>
<evidence type="ECO:0000256" key="4">
    <source>
        <dbReference type="ARBA" id="ARBA00044517"/>
    </source>
</evidence>
<comment type="similarity">
    <text evidence="1">Belongs to the glycosyltransferase group 1 family. Glycosyltransferase 4 subfamily.</text>
</comment>
<dbReference type="InterPro" id="IPR022701">
    <property type="entry name" value="QTMAN_N"/>
</dbReference>
<dbReference type="GO" id="GO:0016438">
    <property type="term" value="F:tRNA-queuosine(34) beta-mannosyltransferase activity"/>
    <property type="evidence" value="ECO:0007669"/>
    <property type="project" value="UniProtKB-EC"/>
</dbReference>
<dbReference type="PANTHER" id="PTHR13615:SF3">
    <property type="entry name" value="GLYCOSYLTRANSFERASE-LIKE DOMAIN-CONTAINING PROTEIN 1"/>
    <property type="match status" value="1"/>
</dbReference>
<dbReference type="InterPro" id="IPR051862">
    <property type="entry name" value="GT-like_domain_containing_1"/>
</dbReference>
<organism evidence="9 10">
    <name type="scientific">Reinekea thalattae</name>
    <dbReference type="NCBI Taxonomy" id="2593301"/>
    <lineage>
        <taxon>Bacteria</taxon>
        <taxon>Pseudomonadati</taxon>
        <taxon>Pseudomonadota</taxon>
        <taxon>Gammaproteobacteria</taxon>
        <taxon>Oceanospirillales</taxon>
        <taxon>Saccharospirillaceae</taxon>
        <taxon>Reinekea</taxon>
    </lineage>
</organism>
<dbReference type="OrthoDB" id="9792163at2"/>
<comment type="catalytic activity">
    <reaction evidence="6">
        <text>queuosine(34) in tRNA(Asp) + GDP-alpha-D-mannose = O-4''-alpha-D-mannosylqueuosine(34) in tRNA(Asp) + GDP + H(+)</text>
        <dbReference type="Rhea" id="RHEA:12885"/>
        <dbReference type="Rhea" id="RHEA-COMP:18572"/>
        <dbReference type="Rhea" id="RHEA-COMP:18581"/>
        <dbReference type="ChEBI" id="CHEBI:15378"/>
        <dbReference type="ChEBI" id="CHEBI:57527"/>
        <dbReference type="ChEBI" id="CHEBI:58189"/>
        <dbReference type="ChEBI" id="CHEBI:194431"/>
        <dbReference type="ChEBI" id="CHEBI:194442"/>
        <dbReference type="EC" id="2.4.1.110"/>
    </reaction>
    <physiologicalReaction direction="left-to-right" evidence="6">
        <dbReference type="Rhea" id="RHEA:12886"/>
    </physiologicalReaction>
</comment>
<evidence type="ECO:0000256" key="2">
    <source>
        <dbReference type="ARBA" id="ARBA00022676"/>
    </source>
</evidence>
<reference evidence="9 10" key="1">
    <citation type="submission" date="2019-07" db="EMBL/GenBank/DDBJ databases">
        <title>Reinekea sp. strain SSH23 genome sequencing and assembly.</title>
        <authorList>
            <person name="Kim I."/>
        </authorList>
    </citation>
    <scope>NUCLEOTIDE SEQUENCE [LARGE SCALE GENOMIC DNA]</scope>
    <source>
        <strain evidence="9 10">SSH23</strain>
    </source>
</reference>
<evidence type="ECO:0000259" key="8">
    <source>
        <dbReference type="Pfam" id="PF12038"/>
    </source>
</evidence>